<dbReference type="GO" id="GO:0005737">
    <property type="term" value="C:cytoplasm"/>
    <property type="evidence" value="ECO:0007669"/>
    <property type="project" value="UniProtKB-SubCell"/>
</dbReference>
<dbReference type="HAMAP" id="MF_00076">
    <property type="entry name" value="HisB"/>
    <property type="match status" value="1"/>
</dbReference>
<evidence type="ECO:0000256" key="4">
    <source>
        <dbReference type="ARBA" id="ARBA00023102"/>
    </source>
</evidence>
<protein>
    <recommendedName>
        <fullName evidence="2 6">Imidazoleglycerol-phosphate dehydratase</fullName>
        <shortName evidence="6">IGPD</shortName>
        <ecNumber evidence="6 7">4.2.1.19</ecNumber>
    </recommendedName>
</protein>
<evidence type="ECO:0000256" key="5">
    <source>
        <dbReference type="ARBA" id="ARBA00023239"/>
    </source>
</evidence>
<gene>
    <name evidence="6 8" type="primary">hisB</name>
    <name evidence="8" type="ORF">IPN91_00810</name>
</gene>
<evidence type="ECO:0000256" key="7">
    <source>
        <dbReference type="RuleBase" id="RU000599"/>
    </source>
</evidence>
<accession>A0A936F120</accession>
<comment type="similarity">
    <text evidence="6 7">Belongs to the imidazoleglycerol-phosphate dehydratase family.</text>
</comment>
<dbReference type="InterPro" id="IPR020565">
    <property type="entry name" value="ImidazoleglycerP_deHydtase_CS"/>
</dbReference>
<dbReference type="Proteomes" id="UP000709959">
    <property type="component" value="Unassembled WGS sequence"/>
</dbReference>
<keyword evidence="4 6" id="KW-0368">Histidine biosynthesis</keyword>
<comment type="caution">
    <text evidence="8">The sequence shown here is derived from an EMBL/GenBank/DDBJ whole genome shotgun (WGS) entry which is preliminary data.</text>
</comment>
<dbReference type="EMBL" id="JADKCH010000001">
    <property type="protein sequence ID" value="MBK8571187.1"/>
    <property type="molecule type" value="Genomic_DNA"/>
</dbReference>
<dbReference type="FunFam" id="3.30.230.40:FF:000003">
    <property type="entry name" value="Imidazoleglycerol-phosphate dehydratase HisB"/>
    <property type="match status" value="1"/>
</dbReference>
<dbReference type="PROSITE" id="PS00955">
    <property type="entry name" value="IGP_DEHYDRATASE_2"/>
    <property type="match status" value="1"/>
</dbReference>
<evidence type="ECO:0000256" key="6">
    <source>
        <dbReference type="HAMAP-Rule" id="MF_00076"/>
    </source>
</evidence>
<keyword evidence="3 6" id="KW-0028">Amino-acid biosynthesis</keyword>
<dbReference type="PANTHER" id="PTHR23133:SF2">
    <property type="entry name" value="IMIDAZOLEGLYCEROL-PHOSPHATE DEHYDRATASE"/>
    <property type="match status" value="1"/>
</dbReference>
<keyword evidence="5 6" id="KW-0456">Lyase</keyword>
<comment type="catalytic activity">
    <reaction evidence="6 7">
        <text>D-erythro-1-(imidazol-4-yl)glycerol 3-phosphate = 3-(imidazol-4-yl)-2-oxopropyl phosphate + H2O</text>
        <dbReference type="Rhea" id="RHEA:11040"/>
        <dbReference type="ChEBI" id="CHEBI:15377"/>
        <dbReference type="ChEBI" id="CHEBI:57766"/>
        <dbReference type="ChEBI" id="CHEBI:58278"/>
        <dbReference type="EC" id="4.2.1.19"/>
    </reaction>
</comment>
<dbReference type="InterPro" id="IPR000807">
    <property type="entry name" value="ImidazoleglycerolP_deHydtase"/>
</dbReference>
<dbReference type="SUPFAM" id="SSF54211">
    <property type="entry name" value="Ribosomal protein S5 domain 2-like"/>
    <property type="match status" value="2"/>
</dbReference>
<dbReference type="GO" id="GO:0000105">
    <property type="term" value="P:L-histidine biosynthetic process"/>
    <property type="evidence" value="ECO:0007669"/>
    <property type="project" value="UniProtKB-UniRule"/>
</dbReference>
<dbReference type="AlphaFoldDB" id="A0A936F120"/>
<comment type="subcellular location">
    <subcellularLocation>
        <location evidence="6 7">Cytoplasm</location>
    </subcellularLocation>
</comment>
<organism evidence="8 9">
    <name type="scientific">Candidatus Geothrix odensensis</name>
    <dbReference type="NCBI Taxonomy" id="2954440"/>
    <lineage>
        <taxon>Bacteria</taxon>
        <taxon>Pseudomonadati</taxon>
        <taxon>Acidobacteriota</taxon>
        <taxon>Holophagae</taxon>
        <taxon>Holophagales</taxon>
        <taxon>Holophagaceae</taxon>
        <taxon>Geothrix</taxon>
    </lineage>
</organism>
<keyword evidence="6" id="KW-0963">Cytoplasm</keyword>
<sequence>MRTATVRRATTETEVKLTLRLDGGEARIHTGLGYFDHMLMQLARHGGFGLDIDAKGDLPVDSHHLVEDVGLCLGDALKEALGDRAGLARYAHAYVPLDESLARVVVDLSGRPWCEFHAELPPIVLGDGFQVEMVREFFVALAMRGGLAIHADLLRGVNTHHKVEALFKALARALRQATRNEGGGVPSTKGTLSA</sequence>
<dbReference type="EC" id="4.2.1.19" evidence="6 7"/>
<proteinExistence type="inferred from homology"/>
<dbReference type="InterPro" id="IPR038494">
    <property type="entry name" value="IGPD_sf"/>
</dbReference>
<evidence type="ECO:0000256" key="1">
    <source>
        <dbReference type="ARBA" id="ARBA00005047"/>
    </source>
</evidence>
<dbReference type="PANTHER" id="PTHR23133">
    <property type="entry name" value="IMIDAZOLEGLYCEROL-PHOSPHATE DEHYDRATASE HIS7"/>
    <property type="match status" value="1"/>
</dbReference>
<evidence type="ECO:0000313" key="8">
    <source>
        <dbReference type="EMBL" id="MBK8571187.1"/>
    </source>
</evidence>
<dbReference type="PROSITE" id="PS00954">
    <property type="entry name" value="IGP_DEHYDRATASE_1"/>
    <property type="match status" value="1"/>
</dbReference>
<dbReference type="FunFam" id="3.30.230.40:FF:000001">
    <property type="entry name" value="Imidazoleglycerol-phosphate dehydratase HisB"/>
    <property type="match status" value="1"/>
</dbReference>
<dbReference type="GO" id="GO:0004424">
    <property type="term" value="F:imidazoleglycerol-phosphate dehydratase activity"/>
    <property type="evidence" value="ECO:0007669"/>
    <property type="project" value="UniProtKB-UniRule"/>
</dbReference>
<comment type="pathway">
    <text evidence="1 6 7">Amino-acid biosynthesis; L-histidine biosynthesis; L-histidine from 5-phospho-alpha-D-ribose 1-diphosphate: step 6/9.</text>
</comment>
<dbReference type="NCBIfam" id="NF002111">
    <property type="entry name" value="PRK00951.2-1"/>
    <property type="match status" value="1"/>
</dbReference>
<dbReference type="NCBIfam" id="NF002114">
    <property type="entry name" value="PRK00951.2-4"/>
    <property type="match status" value="1"/>
</dbReference>
<dbReference type="InterPro" id="IPR020568">
    <property type="entry name" value="Ribosomal_Su5_D2-typ_SF"/>
</dbReference>
<dbReference type="Pfam" id="PF00475">
    <property type="entry name" value="IGPD"/>
    <property type="match status" value="1"/>
</dbReference>
<evidence type="ECO:0000313" key="9">
    <source>
        <dbReference type="Proteomes" id="UP000709959"/>
    </source>
</evidence>
<dbReference type="Gene3D" id="3.30.230.40">
    <property type="entry name" value="Imidazole glycerol phosphate dehydratase, domain 1"/>
    <property type="match status" value="2"/>
</dbReference>
<dbReference type="CDD" id="cd07914">
    <property type="entry name" value="IGPD"/>
    <property type="match status" value="1"/>
</dbReference>
<evidence type="ECO:0000256" key="2">
    <source>
        <dbReference type="ARBA" id="ARBA00016664"/>
    </source>
</evidence>
<evidence type="ECO:0000256" key="3">
    <source>
        <dbReference type="ARBA" id="ARBA00022605"/>
    </source>
</evidence>
<reference evidence="8 9" key="1">
    <citation type="submission" date="2020-10" db="EMBL/GenBank/DDBJ databases">
        <title>Connecting structure to function with the recovery of over 1000 high-quality activated sludge metagenome-assembled genomes encoding full-length rRNA genes using long-read sequencing.</title>
        <authorList>
            <person name="Singleton C.M."/>
            <person name="Petriglieri F."/>
            <person name="Kristensen J.M."/>
            <person name="Kirkegaard R.H."/>
            <person name="Michaelsen T.Y."/>
            <person name="Andersen M.H."/>
            <person name="Karst S.M."/>
            <person name="Dueholm M.S."/>
            <person name="Nielsen P.H."/>
            <person name="Albertsen M."/>
        </authorList>
    </citation>
    <scope>NUCLEOTIDE SEQUENCE [LARGE SCALE GENOMIC DNA]</scope>
    <source>
        <strain evidence="8">OdNE_18-Q3-R46-58_MAXAC.008</strain>
    </source>
</reference>
<name>A0A936F120_9BACT</name>